<dbReference type="EMBL" id="JABXIY010000075">
    <property type="protein sequence ID" value="NVK99610.1"/>
    <property type="molecule type" value="Genomic_DNA"/>
</dbReference>
<dbReference type="PANTHER" id="PTHR12558">
    <property type="entry name" value="CELL DIVISION CYCLE 16,23,27"/>
    <property type="match status" value="1"/>
</dbReference>
<dbReference type="PANTHER" id="PTHR12558:SF13">
    <property type="entry name" value="CELL DIVISION CYCLE PROTEIN 27 HOMOLOG"/>
    <property type="match status" value="1"/>
</dbReference>
<feature type="repeat" description="TPR" evidence="3">
    <location>
        <begin position="501"/>
        <end position="534"/>
    </location>
</feature>
<dbReference type="Pfam" id="PF07719">
    <property type="entry name" value="TPR_2"/>
    <property type="match status" value="1"/>
</dbReference>
<feature type="repeat" description="TPR" evidence="3">
    <location>
        <begin position="432"/>
        <end position="465"/>
    </location>
</feature>
<name>A0A850LPD7_9RHOB</name>
<feature type="repeat" description="TPR" evidence="3">
    <location>
        <begin position="394"/>
        <end position="427"/>
    </location>
</feature>
<dbReference type="SUPFAM" id="SSF48452">
    <property type="entry name" value="TPR-like"/>
    <property type="match status" value="2"/>
</dbReference>
<evidence type="ECO:0000256" key="1">
    <source>
        <dbReference type="ARBA" id="ARBA00022737"/>
    </source>
</evidence>
<evidence type="ECO:0000313" key="4">
    <source>
        <dbReference type="EMBL" id="NVK99610.1"/>
    </source>
</evidence>
<comment type="caution">
    <text evidence="4">The sequence shown here is derived from an EMBL/GenBank/DDBJ whole genome shotgun (WGS) entry which is preliminary data.</text>
</comment>
<dbReference type="InterPro" id="IPR013105">
    <property type="entry name" value="TPR_2"/>
</dbReference>
<reference evidence="4 5" key="1">
    <citation type="journal article" date="2020" name="Proc. Natl. Acad. Sci. U.S.A.">
        <title>Ecological drivers of bacterial community assembly in synthetic phycospheres.</title>
        <authorList>
            <person name="Fu H."/>
            <person name="Uchimiya M."/>
            <person name="Gore J."/>
            <person name="Moran M.A."/>
        </authorList>
    </citation>
    <scope>NUCLEOTIDE SEQUENCE [LARGE SCALE GENOMIC DNA]</scope>
    <source>
        <strain evidence="4">HF-Din03</strain>
    </source>
</reference>
<evidence type="ECO:0000313" key="5">
    <source>
        <dbReference type="Proteomes" id="UP000565723"/>
    </source>
</evidence>
<dbReference type="InterPro" id="IPR011990">
    <property type="entry name" value="TPR-like_helical_dom_sf"/>
</dbReference>
<dbReference type="SMART" id="SM00028">
    <property type="entry name" value="TPR"/>
    <property type="match status" value="7"/>
</dbReference>
<dbReference type="AlphaFoldDB" id="A0A850LPD7"/>
<protein>
    <submittedName>
        <fullName evidence="4">Tetratricopeptide repeat protein</fullName>
    </submittedName>
</protein>
<dbReference type="Pfam" id="PF13174">
    <property type="entry name" value="TPR_6"/>
    <property type="match status" value="1"/>
</dbReference>
<organism evidence="4 5">
    <name type="scientific">Ruegeria pomeroyi</name>
    <dbReference type="NCBI Taxonomy" id="89184"/>
    <lineage>
        <taxon>Bacteria</taxon>
        <taxon>Pseudomonadati</taxon>
        <taxon>Pseudomonadota</taxon>
        <taxon>Alphaproteobacteria</taxon>
        <taxon>Rhodobacterales</taxon>
        <taxon>Roseobacteraceae</taxon>
        <taxon>Ruegeria</taxon>
    </lineage>
</organism>
<gene>
    <name evidence="4" type="ORF">HW564_22030</name>
</gene>
<accession>A0A850LPD7</accession>
<evidence type="ECO:0000256" key="2">
    <source>
        <dbReference type="ARBA" id="ARBA00022803"/>
    </source>
</evidence>
<keyword evidence="1" id="KW-0677">Repeat</keyword>
<sequence>MTGCLLPLTALTPLSHCTRPRNALALLQSSWKGGSLAISLVRNAVAAVLAAALSVPVSADVGAGSYLAARQAVFANDFSSAADYFARALAIDPQNPALMENMVLSQLALGRLEQAYPVAQLMQEAGLQSQVANIAIVVHLLSEERYQEVLDRDPEMRGVGKLVDGLVAGWAEMGLGSVARALAQFDKVADEAGLRGFANYHKAMALASVGDFEGAEALFAADDGALTTISRRAALARAEILSQLDRNDQALEMLADVFSGGFDPALSDIADRLVAGETLPFSLVRSVRDGLAEVFFTIGAALNGEASDDFTLVYIRSAVHLRPDHIDALLMTAGLLESLGQYDLAVATYKQIPNDSPDYHAAELGRAEALRRSAKPDAAIEVLEKLAKDYPSQPQAFVALGDLQRQQEAYDRAATAYDKALQLTDPGAPNMWFLHYARGICHERLGNWPGAEADFRAALELNPDQPQVLNYLGYSLVEKQEKLDEALDLIERAVAARPDSGYIVDSLGWVLFRLGRYDEAVGHMERAVELMPVDPVVNDHLGDVLWAVGRVREAEFQWRRALSFIKADDTDGEADPERIRRKLEIGLDRVLAEEGVPPLKVANGD</sequence>
<keyword evidence="2 3" id="KW-0802">TPR repeat</keyword>
<dbReference type="Pfam" id="PF13432">
    <property type="entry name" value="TPR_16"/>
    <property type="match status" value="2"/>
</dbReference>
<proteinExistence type="predicted"/>
<evidence type="ECO:0000256" key="3">
    <source>
        <dbReference type="PROSITE-ProRule" id="PRU00339"/>
    </source>
</evidence>
<dbReference type="InterPro" id="IPR019734">
    <property type="entry name" value="TPR_rpt"/>
</dbReference>
<dbReference type="Gene3D" id="1.25.40.10">
    <property type="entry name" value="Tetratricopeptide repeat domain"/>
    <property type="match status" value="3"/>
</dbReference>
<dbReference type="PROSITE" id="PS50005">
    <property type="entry name" value="TPR"/>
    <property type="match status" value="3"/>
</dbReference>
<dbReference type="Proteomes" id="UP000565723">
    <property type="component" value="Unassembled WGS sequence"/>
</dbReference>